<evidence type="ECO:0000256" key="1">
    <source>
        <dbReference type="SAM" id="MobiDB-lite"/>
    </source>
</evidence>
<proteinExistence type="predicted"/>
<gene>
    <name evidence="2" type="ORF">BDV28DRAFT_103889</name>
</gene>
<feature type="compositionally biased region" description="Polar residues" evidence="1">
    <location>
        <begin position="376"/>
        <end position="388"/>
    </location>
</feature>
<dbReference type="AlphaFoldDB" id="A0A5N6YS20"/>
<dbReference type="Proteomes" id="UP000327118">
    <property type="component" value="Unassembled WGS sequence"/>
</dbReference>
<keyword evidence="3" id="KW-1185">Reference proteome</keyword>
<dbReference type="OrthoDB" id="1699231at2759"/>
<protein>
    <submittedName>
        <fullName evidence="2">Uncharacterized protein</fullName>
    </submittedName>
</protein>
<evidence type="ECO:0000313" key="3">
    <source>
        <dbReference type="Proteomes" id="UP000327118"/>
    </source>
</evidence>
<sequence>MGDSDNPAHTLLTILKDRDIPVKCTEVASAFTNGKESTENAKWVIEHLTRDTLLSREELTLYTKLENVCTLRNITHGLDTDASRPFLDEDIRKAINSLNASTAVVQKQTGILASQCESIDKQLRWEGERRVRFSRNIERMRQRHESQRQNTNVASSELAHKVSAGLKIASENVAVDSKRILSSLASWLKEDDGILADLEQLTSGISLIGDDASAVKRTSGLSTILAQCLAEEIQCRLDRVYLENLRAGQFKVTRKPDMSECEGLLALEGELEALYPEIDILAEMYTRQHYATPILQELQLHHGQLRISSHKKLDYISDLITEMTLSTERLIKSLQDRVSFCGTLHAFDTTYRTRIGDRFSTMSIPRRETSTRRETQPTLTSTPSAKRIGSLSQSQALATILRRTGLPSELVFQSEEDNEGVNALSEKRQYMVDCLNNYGIAADAPLIAEMISSDQATRLLSSSLNTNLHVGTLITKVTREARLSQLESTLAHIHKGVDKLDLDVLYRRDRNQEEFMESWGVT</sequence>
<evidence type="ECO:0000313" key="2">
    <source>
        <dbReference type="EMBL" id="KAE8348221.1"/>
    </source>
</evidence>
<dbReference type="EMBL" id="ML739635">
    <property type="protein sequence ID" value="KAE8348221.1"/>
    <property type="molecule type" value="Genomic_DNA"/>
</dbReference>
<reference evidence="3" key="1">
    <citation type="submission" date="2019-04" db="EMBL/GenBank/DDBJ databases">
        <title>Friends and foes A comparative genomics studyof 23 Aspergillus species from section Flavi.</title>
        <authorList>
            <consortium name="DOE Joint Genome Institute"/>
            <person name="Kjaerbolling I."/>
            <person name="Vesth T."/>
            <person name="Frisvad J.C."/>
            <person name="Nybo J.L."/>
            <person name="Theobald S."/>
            <person name="Kildgaard S."/>
            <person name="Isbrandt T."/>
            <person name="Kuo A."/>
            <person name="Sato A."/>
            <person name="Lyhne E.K."/>
            <person name="Kogle M.E."/>
            <person name="Wiebenga A."/>
            <person name="Kun R.S."/>
            <person name="Lubbers R.J."/>
            <person name="Makela M.R."/>
            <person name="Barry K."/>
            <person name="Chovatia M."/>
            <person name="Clum A."/>
            <person name="Daum C."/>
            <person name="Haridas S."/>
            <person name="He G."/>
            <person name="LaButti K."/>
            <person name="Lipzen A."/>
            <person name="Mondo S."/>
            <person name="Riley R."/>
            <person name="Salamov A."/>
            <person name="Simmons B.A."/>
            <person name="Magnuson J.K."/>
            <person name="Henrissat B."/>
            <person name="Mortensen U.H."/>
            <person name="Larsen T.O."/>
            <person name="Devries R.P."/>
            <person name="Grigoriev I.V."/>
            <person name="Machida M."/>
            <person name="Baker S.E."/>
            <person name="Andersen M.R."/>
        </authorList>
    </citation>
    <scope>NUCLEOTIDE SEQUENCE [LARGE SCALE GENOMIC DNA]</scope>
    <source>
        <strain evidence="3">CBS 553.77</strain>
    </source>
</reference>
<name>A0A5N6YS20_9EURO</name>
<organism evidence="2 3">
    <name type="scientific">Aspergillus coremiiformis</name>
    <dbReference type="NCBI Taxonomy" id="138285"/>
    <lineage>
        <taxon>Eukaryota</taxon>
        <taxon>Fungi</taxon>
        <taxon>Dikarya</taxon>
        <taxon>Ascomycota</taxon>
        <taxon>Pezizomycotina</taxon>
        <taxon>Eurotiomycetes</taxon>
        <taxon>Eurotiomycetidae</taxon>
        <taxon>Eurotiales</taxon>
        <taxon>Aspergillaceae</taxon>
        <taxon>Aspergillus</taxon>
        <taxon>Aspergillus subgen. Circumdati</taxon>
    </lineage>
</organism>
<feature type="compositionally biased region" description="Basic and acidic residues" evidence="1">
    <location>
        <begin position="366"/>
        <end position="375"/>
    </location>
</feature>
<feature type="region of interest" description="Disordered" evidence="1">
    <location>
        <begin position="366"/>
        <end position="388"/>
    </location>
</feature>
<accession>A0A5N6YS20</accession>